<sequence length="129" mass="14717">MTKTGMEHMEVVSSDYRIKTVLGRLEMIIENENQRIGHDPEFDFKVSNAHKSRCLYELTMLFRSADPKELAANHVDQLHALKAKLKVNARRVEAHLNAVRTVADLLKNAVRDADGDGTYTQEQFLYSEA</sequence>
<proteinExistence type="predicted"/>
<protein>
    <recommendedName>
        <fullName evidence="3">Flagellar protein FlgN</fullName>
    </recommendedName>
</protein>
<dbReference type="EMBL" id="JAUSRF010000007">
    <property type="protein sequence ID" value="MDP9837744.1"/>
    <property type="molecule type" value="Genomic_DNA"/>
</dbReference>
<evidence type="ECO:0000313" key="1">
    <source>
        <dbReference type="EMBL" id="MDP9837744.1"/>
    </source>
</evidence>
<comment type="caution">
    <text evidence="1">The sequence shown here is derived from an EMBL/GenBank/DDBJ whole genome shotgun (WGS) entry which is preliminary data.</text>
</comment>
<name>A0ABT9PVI3_9HYPH</name>
<reference evidence="1 2" key="1">
    <citation type="submission" date="2023-07" db="EMBL/GenBank/DDBJ databases">
        <title>Sorghum-associated microbial communities from plants grown in Nebraska, USA.</title>
        <authorList>
            <person name="Schachtman D."/>
        </authorList>
    </citation>
    <scope>NUCLEOTIDE SEQUENCE [LARGE SCALE GENOMIC DNA]</scope>
    <source>
        <strain evidence="1 2">DS1307</strain>
    </source>
</reference>
<organism evidence="1 2">
    <name type="scientific">Neorhizobium huautlense</name>
    <dbReference type="NCBI Taxonomy" id="67774"/>
    <lineage>
        <taxon>Bacteria</taxon>
        <taxon>Pseudomonadati</taxon>
        <taxon>Pseudomonadota</taxon>
        <taxon>Alphaproteobacteria</taxon>
        <taxon>Hyphomicrobiales</taxon>
        <taxon>Rhizobiaceae</taxon>
        <taxon>Rhizobium/Agrobacterium group</taxon>
        <taxon>Neorhizobium</taxon>
    </lineage>
</organism>
<evidence type="ECO:0000313" key="2">
    <source>
        <dbReference type="Proteomes" id="UP001241472"/>
    </source>
</evidence>
<keyword evidence="2" id="KW-1185">Reference proteome</keyword>
<gene>
    <name evidence="1" type="ORF">J2T09_002501</name>
</gene>
<accession>A0ABT9PVI3</accession>
<dbReference type="Proteomes" id="UP001241472">
    <property type="component" value="Unassembled WGS sequence"/>
</dbReference>
<evidence type="ECO:0008006" key="3">
    <source>
        <dbReference type="Google" id="ProtNLM"/>
    </source>
</evidence>